<feature type="region of interest" description="Disordered" evidence="1">
    <location>
        <begin position="436"/>
        <end position="489"/>
    </location>
</feature>
<evidence type="ECO:0000256" key="1">
    <source>
        <dbReference type="SAM" id="MobiDB-lite"/>
    </source>
</evidence>
<sequence>MMYFDMWKGTSWDNGLAPQRGDVGEAEQNYMFNFPNRTVKSIQTAIFNPDDPNNKDQIQLLPGGKYQKDLLKEYFTSSRSDTWQDYSEYISNNMPSGAISFRPSISGIGTDTAKVPIKLKIGLDTDSGIEEDITYLCGDRCNNGVKGYRIYAAVLFKIELAADLSVYYKTVDGKSLNDIFPPRIEEMKPGKPYTFEPPTHEGYTYAGYKKTTDGSDPSKFKDISEGDPPKLEPYKGNFEQYRIYQYYEVGQPCQPGQTNAENENCDDPDLPSDGSGGMGACKYTILPPTQSQEVTKGLMNPEATGHILGDDRANGRHFDATKGIPTSENLYANAWGYDYLFQHKFGEMQGKIKYDCEVKVRYSLKWKEKNSKDQWKTKTASESKTYTFDFTRDYSYWQINQLQVLGIDSAKLNNYALPGGSVTLQVANYTPPALTTEASTETKDHVRPAKTGDVSYSPGTIDGGRNGRPSVPNDRSKLKSMAEGKTDQPQVRNDAIQFSYKNKDTEVMNGDWVKATTVAPKEIPAPTKIRSYKDGGEQVLYKGSQPINKRLVNKANTPSSGTIFYTMLESNVNGEGDQNYTINGINSVTVHTPVVDYASVSDDKTHNQKTVPSADRMALILNRPFTVRIPTTGQHLDINAYPGYGKRDYAKYFKTKQVWFPFDVYSADHKTFYPKQTWIDIPIQQLDTVFQLPVWIDEGNYTIAFRTIAENAPTSFTAQQDANTDLNHHVAKDTVDVEVIGRLYDFHVTDIADFAWETVFRQAVGSPAPTGRSYWVGPNSIDGEPRGNTRPYVLPILRGSHPQPGSKNVTVKTGYHFKFDLKTMGNMFGDRDAIQLTPSFYYQDRLAATAPERIPVDLYYHSDKQSFIRIGSAADVERRQVTLNQRLRNVPMADLKQTATSIYELTSGWMISKEQYLAQFLKRAGQPTYTGGYDIQILPSPLRTFIQSPARPANASATPARVNASVQQWYGEYSLPARVYAVPKGTDLAAYGRSHVLDEKSPIFLKQGFIVVNLDIESIVNGDTTRPHLQYIHAPLSNQWWQLEGYDGTDGKRDHLMTDPYGVSYEVADGDVLFYDTDRSTYDDYASRGTH</sequence>
<dbReference type="RefSeq" id="WP_188776861.1">
    <property type="nucleotide sequence ID" value="NZ_BMMB01000008.1"/>
</dbReference>
<gene>
    <name evidence="3" type="ORF">JOC58_001547</name>
</gene>
<name>A0ABU1IWM7_9BACL</name>
<accession>A0ABU1IWM7</accession>
<comment type="caution">
    <text evidence="3">The sequence shown here is derived from an EMBL/GenBank/DDBJ whole genome shotgun (WGS) entry which is preliminary data.</text>
</comment>
<proteinExistence type="predicted"/>
<protein>
    <recommendedName>
        <fullName evidence="2">DUF5704 domain-containing protein</fullName>
    </recommendedName>
</protein>
<organism evidence="3 4">
    <name type="scientific">Paenibacillus hunanensis</name>
    <dbReference type="NCBI Taxonomy" id="539262"/>
    <lineage>
        <taxon>Bacteria</taxon>
        <taxon>Bacillati</taxon>
        <taxon>Bacillota</taxon>
        <taxon>Bacilli</taxon>
        <taxon>Bacillales</taxon>
        <taxon>Paenibacillaceae</taxon>
        <taxon>Paenibacillus</taxon>
    </lineage>
</organism>
<reference evidence="3 4" key="1">
    <citation type="submission" date="2023-07" db="EMBL/GenBank/DDBJ databases">
        <title>Genomic Encyclopedia of Type Strains, Phase IV (KMG-IV): sequencing the most valuable type-strain genomes for metagenomic binning, comparative biology and taxonomic classification.</title>
        <authorList>
            <person name="Goeker M."/>
        </authorList>
    </citation>
    <scope>NUCLEOTIDE SEQUENCE [LARGE SCALE GENOMIC DNA]</scope>
    <source>
        <strain evidence="3 4">DSM 22170</strain>
    </source>
</reference>
<dbReference type="EMBL" id="JAVDQH010000005">
    <property type="protein sequence ID" value="MDR6243654.1"/>
    <property type="molecule type" value="Genomic_DNA"/>
</dbReference>
<feature type="region of interest" description="Disordered" evidence="1">
    <location>
        <begin position="214"/>
        <end position="234"/>
    </location>
</feature>
<dbReference type="Pfam" id="PF18964">
    <property type="entry name" value="DUF5704"/>
    <property type="match status" value="1"/>
</dbReference>
<feature type="compositionally biased region" description="Basic and acidic residues" evidence="1">
    <location>
        <begin position="214"/>
        <end position="233"/>
    </location>
</feature>
<feature type="domain" description="DUF5704" evidence="2">
    <location>
        <begin position="318"/>
        <end position="494"/>
    </location>
</feature>
<dbReference type="InterPro" id="IPR043759">
    <property type="entry name" value="DUF5704"/>
</dbReference>
<feature type="compositionally biased region" description="Basic and acidic residues" evidence="1">
    <location>
        <begin position="474"/>
        <end position="486"/>
    </location>
</feature>
<evidence type="ECO:0000313" key="4">
    <source>
        <dbReference type="Proteomes" id="UP001185028"/>
    </source>
</evidence>
<evidence type="ECO:0000313" key="3">
    <source>
        <dbReference type="EMBL" id="MDR6243654.1"/>
    </source>
</evidence>
<keyword evidence="4" id="KW-1185">Reference proteome</keyword>
<evidence type="ECO:0000259" key="2">
    <source>
        <dbReference type="Pfam" id="PF18964"/>
    </source>
</evidence>
<dbReference type="Proteomes" id="UP001185028">
    <property type="component" value="Unassembled WGS sequence"/>
</dbReference>